<comment type="similarity">
    <text evidence="5">Belongs to the MIP/aquaporin (TC 1.A.8) family.</text>
</comment>
<evidence type="ECO:0000256" key="3">
    <source>
        <dbReference type="ARBA" id="ARBA00022989"/>
    </source>
</evidence>
<evidence type="ECO:0000256" key="7">
    <source>
        <dbReference type="SAM" id="Phobius"/>
    </source>
</evidence>
<dbReference type="PANTHER" id="PTHR19139:SF290">
    <property type="entry name" value="AQUAPORIN"/>
    <property type="match status" value="1"/>
</dbReference>
<comment type="caution">
    <text evidence="8">The sequence shown here is derived from an EMBL/GenBank/DDBJ whole genome shotgun (WGS) entry which is preliminary data.</text>
</comment>
<evidence type="ECO:0000256" key="6">
    <source>
        <dbReference type="SAM" id="MobiDB-lite"/>
    </source>
</evidence>
<comment type="subcellular location">
    <subcellularLocation>
        <location evidence="1">Membrane</location>
        <topology evidence="1">Multi-pass membrane protein</topology>
    </subcellularLocation>
</comment>
<proteinExistence type="inferred from homology"/>
<evidence type="ECO:0000256" key="4">
    <source>
        <dbReference type="ARBA" id="ARBA00023136"/>
    </source>
</evidence>
<keyword evidence="10" id="KW-1185">Reference proteome</keyword>
<evidence type="ECO:0000313" key="8">
    <source>
        <dbReference type="EMBL" id="KAL1498952.1"/>
    </source>
</evidence>
<dbReference type="PANTHER" id="PTHR19139">
    <property type="entry name" value="AQUAPORIN TRANSPORTER"/>
    <property type="match status" value="1"/>
</dbReference>
<evidence type="ECO:0000256" key="1">
    <source>
        <dbReference type="ARBA" id="ARBA00004141"/>
    </source>
</evidence>
<dbReference type="AlphaFoldDB" id="A0AB34IHL1"/>
<dbReference type="Proteomes" id="UP001515480">
    <property type="component" value="Unassembled WGS sequence"/>
</dbReference>
<evidence type="ECO:0000256" key="5">
    <source>
        <dbReference type="RuleBase" id="RU000477"/>
    </source>
</evidence>
<organism evidence="8 10">
    <name type="scientific">Prymnesium parvum</name>
    <name type="common">Toxic golden alga</name>
    <dbReference type="NCBI Taxonomy" id="97485"/>
    <lineage>
        <taxon>Eukaryota</taxon>
        <taxon>Haptista</taxon>
        <taxon>Haptophyta</taxon>
        <taxon>Prymnesiophyceae</taxon>
        <taxon>Prymnesiales</taxon>
        <taxon>Prymnesiaceae</taxon>
        <taxon>Prymnesium</taxon>
    </lineage>
</organism>
<keyword evidence="4 7" id="KW-0472">Membrane</keyword>
<sequence length="377" mass="40932">MSEPNLEECSTVADVRRRVPNFHGVILRDLATAPDESSQKESKYQVILGLPEFWSSISYGAALSEFNCSFLLQFISVGINVMIRSRNSDGELFFTVPHLTVALTKYFIILLLTYAGANSGAHMNPNITLTTVMIGFTTVSRCIMYTVAQVLGSTAGVAVGRIAHGWDNFKDSSELGVCGIGDLSAESAFAGTAAYYWWIVFVVDGTAFDRRQAKVFGPVVGPLAITIAVAIGIVTSHKTAMMINWAECVATGIVAGEFSGYEWISIAAPTVVSIWNGIYWLSVPPIQEEGAYVPPIIEEGVLVEPNPSDVTSSTTQVEDRKQDTLAEASKSRKKRRASRGTNTNNLPAASRNASERQEDYTSNSDPDWIYGCVVDNV</sequence>
<feature type="transmembrane region" description="Helical" evidence="7">
    <location>
        <begin position="92"/>
        <end position="115"/>
    </location>
</feature>
<feature type="region of interest" description="Disordered" evidence="6">
    <location>
        <begin position="304"/>
        <end position="365"/>
    </location>
</feature>
<protein>
    <recommendedName>
        <fullName evidence="11">Aquaporin</fullName>
    </recommendedName>
</protein>
<dbReference type="PRINTS" id="PR00783">
    <property type="entry name" value="MINTRINSICP"/>
</dbReference>
<dbReference type="Gene3D" id="1.20.1080.10">
    <property type="entry name" value="Glycerol uptake facilitator protein"/>
    <property type="match status" value="1"/>
</dbReference>
<evidence type="ECO:0000313" key="9">
    <source>
        <dbReference type="EMBL" id="KAL1498960.1"/>
    </source>
</evidence>
<evidence type="ECO:0008006" key="11">
    <source>
        <dbReference type="Google" id="ProtNLM"/>
    </source>
</evidence>
<dbReference type="EMBL" id="JBGBPQ010000026">
    <property type="protein sequence ID" value="KAL1498960.1"/>
    <property type="molecule type" value="Genomic_DNA"/>
</dbReference>
<dbReference type="InterPro" id="IPR023271">
    <property type="entry name" value="Aquaporin-like"/>
</dbReference>
<keyword evidence="5" id="KW-0813">Transport</keyword>
<feature type="transmembrane region" description="Helical" evidence="7">
    <location>
        <begin position="215"/>
        <end position="234"/>
    </location>
</feature>
<keyword evidence="2 5" id="KW-0812">Transmembrane</keyword>
<dbReference type="SUPFAM" id="SSF81338">
    <property type="entry name" value="Aquaporin-like"/>
    <property type="match status" value="1"/>
</dbReference>
<dbReference type="EMBL" id="JBGBPQ010000026">
    <property type="protein sequence ID" value="KAL1498952.1"/>
    <property type="molecule type" value="Genomic_DNA"/>
</dbReference>
<name>A0AB34IHL1_PRYPA</name>
<accession>A0AB34IHL1</accession>
<keyword evidence="3 7" id="KW-1133">Transmembrane helix</keyword>
<dbReference type="GO" id="GO:0015250">
    <property type="term" value="F:water channel activity"/>
    <property type="evidence" value="ECO:0007669"/>
    <property type="project" value="TreeGrafter"/>
</dbReference>
<dbReference type="InterPro" id="IPR034294">
    <property type="entry name" value="Aquaporin_transptr"/>
</dbReference>
<evidence type="ECO:0000313" key="10">
    <source>
        <dbReference type="Proteomes" id="UP001515480"/>
    </source>
</evidence>
<gene>
    <name evidence="8" type="ORF">AB1Y20_013473</name>
    <name evidence="9" type="ORF">AB1Y20_013480</name>
</gene>
<dbReference type="Pfam" id="PF00230">
    <property type="entry name" value="MIP"/>
    <property type="match status" value="1"/>
</dbReference>
<evidence type="ECO:0000256" key="2">
    <source>
        <dbReference type="ARBA" id="ARBA00022692"/>
    </source>
</evidence>
<dbReference type="InterPro" id="IPR000425">
    <property type="entry name" value="MIP"/>
</dbReference>
<reference evidence="8 10" key="1">
    <citation type="journal article" date="2024" name="Science">
        <title>Giant polyketide synthase enzymes in the biosynthesis of giant marine polyether toxins.</title>
        <authorList>
            <person name="Fallon T.R."/>
            <person name="Shende V.V."/>
            <person name="Wierzbicki I.H."/>
            <person name="Pendleton A.L."/>
            <person name="Watervoot N.F."/>
            <person name="Auber R.P."/>
            <person name="Gonzalez D.J."/>
            <person name="Wisecaver J.H."/>
            <person name="Moore B.S."/>
        </authorList>
    </citation>
    <scope>NUCLEOTIDE SEQUENCE [LARGE SCALE GENOMIC DNA]</scope>
    <source>
        <strain evidence="8 10">12B1</strain>
    </source>
</reference>
<dbReference type="GO" id="GO:0005886">
    <property type="term" value="C:plasma membrane"/>
    <property type="evidence" value="ECO:0007669"/>
    <property type="project" value="TreeGrafter"/>
</dbReference>